<feature type="transmembrane region" description="Helical" evidence="18">
    <location>
        <begin position="2629"/>
        <end position="2647"/>
    </location>
</feature>
<dbReference type="PROSITE" id="PS00010">
    <property type="entry name" value="ASX_HYDROXYL"/>
    <property type="match status" value="1"/>
</dbReference>
<feature type="domain" description="REJ" evidence="23">
    <location>
        <begin position="767"/>
        <end position="1581"/>
    </location>
</feature>
<dbReference type="CDD" id="cd00054">
    <property type="entry name" value="EGF_CA"/>
    <property type="match status" value="1"/>
</dbReference>
<dbReference type="PANTHER" id="PTHR10877:SF150">
    <property type="entry name" value="REJ DOMAIN-CONTAINING PROTEIN"/>
    <property type="match status" value="1"/>
</dbReference>
<dbReference type="InterPro" id="IPR046791">
    <property type="entry name" value="Polycystin_dom"/>
</dbReference>
<feature type="domain" description="PLAT" evidence="21">
    <location>
        <begin position="1881"/>
        <end position="2001"/>
    </location>
</feature>
<dbReference type="GO" id="GO:0050982">
    <property type="term" value="P:detection of mechanical stimulus"/>
    <property type="evidence" value="ECO:0007669"/>
    <property type="project" value="TreeGrafter"/>
</dbReference>
<dbReference type="InterPro" id="IPR042060">
    <property type="entry name" value="PLAT_polycystin1"/>
</dbReference>
<gene>
    <name evidence="24" type="ORF">MCOR_39663</name>
</gene>
<keyword evidence="25" id="KW-1185">Reference proteome</keyword>
<evidence type="ECO:0000259" key="21">
    <source>
        <dbReference type="PROSITE" id="PS50095"/>
    </source>
</evidence>
<feature type="transmembrane region" description="Helical" evidence="18">
    <location>
        <begin position="2332"/>
        <end position="2350"/>
    </location>
</feature>
<dbReference type="FunFam" id="2.60.60.20:FF:000022">
    <property type="entry name" value="Uncharacterized protein"/>
    <property type="match status" value="1"/>
</dbReference>
<dbReference type="InterPro" id="IPR035986">
    <property type="entry name" value="PKD_dom_sf"/>
</dbReference>
<organism evidence="24 25">
    <name type="scientific">Mytilus coruscus</name>
    <name type="common">Sea mussel</name>
    <dbReference type="NCBI Taxonomy" id="42192"/>
    <lineage>
        <taxon>Eukaryota</taxon>
        <taxon>Metazoa</taxon>
        <taxon>Spiralia</taxon>
        <taxon>Lophotrochozoa</taxon>
        <taxon>Mollusca</taxon>
        <taxon>Bivalvia</taxon>
        <taxon>Autobranchia</taxon>
        <taxon>Pteriomorphia</taxon>
        <taxon>Mytilida</taxon>
        <taxon>Mytiloidea</taxon>
        <taxon>Mytilidae</taxon>
        <taxon>Mytilinae</taxon>
        <taxon>Mytilus</taxon>
    </lineage>
</organism>
<evidence type="ECO:0000259" key="22">
    <source>
        <dbReference type="PROSITE" id="PS50221"/>
    </source>
</evidence>
<dbReference type="InterPro" id="IPR057244">
    <property type="entry name" value="GAIN_B"/>
</dbReference>
<keyword evidence="11 18" id="KW-0472">Membrane</keyword>
<dbReference type="Pfam" id="PF01477">
    <property type="entry name" value="PLAT"/>
    <property type="match status" value="1"/>
</dbReference>
<keyword evidence="14" id="KW-0966">Cell projection</keyword>
<dbReference type="PROSITE" id="PS51111">
    <property type="entry name" value="REJ"/>
    <property type="match status" value="1"/>
</dbReference>
<evidence type="ECO:0000256" key="2">
    <source>
        <dbReference type="ARBA" id="ARBA00004651"/>
    </source>
</evidence>
<evidence type="ECO:0000256" key="1">
    <source>
        <dbReference type="ARBA" id="ARBA00004138"/>
    </source>
</evidence>
<dbReference type="GO" id="GO:0005929">
    <property type="term" value="C:cilium"/>
    <property type="evidence" value="ECO:0007669"/>
    <property type="project" value="UniProtKB-SubCell"/>
</dbReference>
<protein>
    <submittedName>
        <fullName evidence="24">PKD1L2</fullName>
    </submittedName>
</protein>
<dbReference type="SMART" id="SM00089">
    <property type="entry name" value="PKD"/>
    <property type="match status" value="4"/>
</dbReference>
<feature type="domain" description="PKD" evidence="20">
    <location>
        <begin position="661"/>
        <end position="757"/>
    </location>
</feature>
<dbReference type="InterPro" id="IPR003915">
    <property type="entry name" value="PKD_2"/>
</dbReference>
<dbReference type="InterPro" id="IPR000203">
    <property type="entry name" value="GPS"/>
</dbReference>
<dbReference type="CDD" id="cd00146">
    <property type="entry name" value="PKD"/>
    <property type="match status" value="3"/>
</dbReference>
<feature type="transmembrane region" description="Helical" evidence="18">
    <location>
        <begin position="2678"/>
        <end position="2698"/>
    </location>
</feature>
<dbReference type="PROSITE" id="PS01187">
    <property type="entry name" value="EGF_CA"/>
    <property type="match status" value="1"/>
</dbReference>
<feature type="domain" description="EGF-like" evidence="19">
    <location>
        <begin position="30"/>
        <end position="69"/>
    </location>
</feature>
<dbReference type="InterPro" id="IPR049883">
    <property type="entry name" value="NOTCH1_EGF-like"/>
</dbReference>
<dbReference type="GO" id="GO:0005886">
    <property type="term" value="C:plasma membrane"/>
    <property type="evidence" value="ECO:0007669"/>
    <property type="project" value="UniProtKB-SubCell"/>
</dbReference>
<comment type="subcellular location">
    <subcellularLocation>
        <location evidence="2">Cell membrane</location>
        <topology evidence="2">Multi-pass membrane protein</topology>
    </subcellularLocation>
    <subcellularLocation>
        <location evidence="1">Cell projection</location>
        <location evidence="1">Cilium</location>
    </subcellularLocation>
</comment>
<evidence type="ECO:0000259" key="19">
    <source>
        <dbReference type="PROSITE" id="PS50026"/>
    </source>
</evidence>
<evidence type="ECO:0000256" key="8">
    <source>
        <dbReference type="ARBA" id="ARBA00022737"/>
    </source>
</evidence>
<feature type="transmembrane region" description="Helical" evidence="18">
    <location>
        <begin position="2047"/>
        <end position="2067"/>
    </location>
</feature>
<dbReference type="PANTHER" id="PTHR10877">
    <property type="entry name" value="POLYCYSTIN FAMILY MEMBER"/>
    <property type="match status" value="1"/>
</dbReference>
<dbReference type="SUPFAM" id="SSF49299">
    <property type="entry name" value="PKD domain"/>
    <property type="match status" value="5"/>
</dbReference>
<dbReference type="PROSITE" id="PS50221">
    <property type="entry name" value="GAIN_B"/>
    <property type="match status" value="1"/>
</dbReference>
<evidence type="ECO:0000256" key="11">
    <source>
        <dbReference type="ARBA" id="ARBA00023136"/>
    </source>
</evidence>
<dbReference type="InterPro" id="IPR000152">
    <property type="entry name" value="EGF-type_Asp/Asn_hydroxyl_site"/>
</dbReference>
<dbReference type="InterPro" id="IPR014010">
    <property type="entry name" value="REJ_dom"/>
</dbReference>
<dbReference type="InterPro" id="IPR051223">
    <property type="entry name" value="Polycystin"/>
</dbReference>
<dbReference type="Proteomes" id="UP000507470">
    <property type="component" value="Unassembled WGS sequence"/>
</dbReference>
<dbReference type="EMBL" id="CACVKT020007165">
    <property type="protein sequence ID" value="CAC5406046.1"/>
    <property type="molecule type" value="Genomic_DNA"/>
</dbReference>
<evidence type="ECO:0000256" key="14">
    <source>
        <dbReference type="ARBA" id="ARBA00023273"/>
    </source>
</evidence>
<dbReference type="GO" id="GO:0005509">
    <property type="term" value="F:calcium ion binding"/>
    <property type="evidence" value="ECO:0007669"/>
    <property type="project" value="InterPro"/>
</dbReference>
<dbReference type="InterPro" id="IPR001881">
    <property type="entry name" value="EGF-like_Ca-bd_dom"/>
</dbReference>
<keyword evidence="7" id="KW-0732">Signal</keyword>
<dbReference type="InterPro" id="IPR000742">
    <property type="entry name" value="EGF"/>
</dbReference>
<feature type="compositionally biased region" description="Polar residues" evidence="17">
    <location>
        <begin position="1297"/>
        <end position="1316"/>
    </location>
</feature>
<feature type="transmembrane region" description="Helical" evidence="18">
    <location>
        <begin position="2245"/>
        <end position="2268"/>
    </location>
</feature>
<dbReference type="Pfam" id="PF08016">
    <property type="entry name" value="PKD_channel"/>
    <property type="match status" value="1"/>
</dbReference>
<evidence type="ECO:0000256" key="6">
    <source>
        <dbReference type="ARBA" id="ARBA00022692"/>
    </source>
</evidence>
<feature type="compositionally biased region" description="Basic and acidic residues" evidence="17">
    <location>
        <begin position="2283"/>
        <end position="2296"/>
    </location>
</feature>
<feature type="transmembrane region" description="Helical" evidence="18">
    <location>
        <begin position="2202"/>
        <end position="2225"/>
    </location>
</feature>
<keyword evidence="6 18" id="KW-0812">Transmembrane</keyword>
<dbReference type="PROSITE" id="PS50095">
    <property type="entry name" value="PLAT"/>
    <property type="match status" value="1"/>
</dbReference>
<dbReference type="Pfam" id="PF02010">
    <property type="entry name" value="REJ"/>
    <property type="match status" value="1"/>
</dbReference>
<evidence type="ECO:0000256" key="17">
    <source>
        <dbReference type="SAM" id="MobiDB-lite"/>
    </source>
</evidence>
<keyword evidence="4" id="KW-1003">Cell membrane</keyword>
<dbReference type="InterPro" id="IPR000601">
    <property type="entry name" value="PKD_dom"/>
</dbReference>
<evidence type="ECO:0000256" key="15">
    <source>
        <dbReference type="PIRSR" id="PIRSR603915-2"/>
    </source>
</evidence>
<dbReference type="Pfam" id="PF20519">
    <property type="entry name" value="Polycystin_dom"/>
    <property type="match status" value="1"/>
</dbReference>
<feature type="domain" description="GAIN-B" evidence="22">
    <location>
        <begin position="1678"/>
        <end position="1820"/>
    </location>
</feature>
<evidence type="ECO:0000256" key="10">
    <source>
        <dbReference type="ARBA" id="ARBA00023069"/>
    </source>
</evidence>
<dbReference type="Gene3D" id="2.60.60.20">
    <property type="entry name" value="PLAT/LH2 domain"/>
    <property type="match status" value="1"/>
</dbReference>
<dbReference type="Gene3D" id="1.10.287.70">
    <property type="match status" value="1"/>
</dbReference>
<keyword evidence="5 16" id="KW-0245">EGF-like domain</keyword>
<dbReference type="CDD" id="cd01752">
    <property type="entry name" value="PLAT_polycystin"/>
    <property type="match status" value="1"/>
</dbReference>
<dbReference type="InterPro" id="IPR013783">
    <property type="entry name" value="Ig-like_fold"/>
</dbReference>
<name>A0A6J8DDB9_MYTCO</name>
<feature type="domain" description="PKD" evidence="20">
    <location>
        <begin position="592"/>
        <end position="655"/>
    </location>
</feature>
<dbReference type="PROSITE" id="PS50026">
    <property type="entry name" value="EGF_3"/>
    <property type="match status" value="1"/>
</dbReference>
<evidence type="ECO:0000256" key="16">
    <source>
        <dbReference type="PROSITE-ProRule" id="PRU00076"/>
    </source>
</evidence>
<dbReference type="InterPro" id="IPR002859">
    <property type="entry name" value="PKD/REJ-like"/>
</dbReference>
<evidence type="ECO:0000256" key="18">
    <source>
        <dbReference type="SAM" id="Phobius"/>
    </source>
</evidence>
<feature type="transmembrane region" description="Helical" evidence="18">
    <location>
        <begin position="2087"/>
        <end position="2110"/>
    </location>
</feature>
<dbReference type="InterPro" id="IPR013122">
    <property type="entry name" value="PKD1_2_channel"/>
</dbReference>
<feature type="region of interest" description="Disordered" evidence="17">
    <location>
        <begin position="1461"/>
        <end position="1485"/>
    </location>
</feature>
<feature type="transmembrane region" description="Helical" evidence="18">
    <location>
        <begin position="2582"/>
        <end position="2609"/>
    </location>
</feature>
<dbReference type="InterPro" id="IPR018097">
    <property type="entry name" value="EGF_Ca-bd_CS"/>
</dbReference>
<reference evidence="24 25" key="1">
    <citation type="submission" date="2020-06" db="EMBL/GenBank/DDBJ databases">
        <authorList>
            <person name="Li R."/>
            <person name="Bekaert M."/>
        </authorList>
    </citation>
    <scope>NUCLEOTIDE SEQUENCE [LARGE SCALE GENOMIC DNA]</scope>
    <source>
        <strain evidence="25">wild</strain>
    </source>
</reference>
<evidence type="ECO:0000256" key="9">
    <source>
        <dbReference type="ARBA" id="ARBA00022989"/>
    </source>
</evidence>
<dbReference type="Gene3D" id="2.10.25.10">
    <property type="entry name" value="Laminin"/>
    <property type="match status" value="1"/>
</dbReference>
<comment type="similarity">
    <text evidence="3">Belongs to the polycystin family.</text>
</comment>
<dbReference type="Gene3D" id="2.60.220.50">
    <property type="match status" value="1"/>
</dbReference>
<evidence type="ECO:0000256" key="3">
    <source>
        <dbReference type="ARBA" id="ARBA00007200"/>
    </source>
</evidence>
<evidence type="ECO:0000256" key="4">
    <source>
        <dbReference type="ARBA" id="ARBA00022475"/>
    </source>
</evidence>
<dbReference type="InterPro" id="IPR046338">
    <property type="entry name" value="GAIN_dom_sf"/>
</dbReference>
<evidence type="ECO:0000313" key="24">
    <source>
        <dbReference type="EMBL" id="CAC5406046.1"/>
    </source>
</evidence>
<feature type="transmembrane region" description="Helical" evidence="18">
    <location>
        <begin position="2718"/>
        <end position="2740"/>
    </location>
</feature>
<dbReference type="Pfam" id="PF01825">
    <property type="entry name" value="GPS"/>
    <property type="match status" value="1"/>
</dbReference>
<feature type="region of interest" description="Disordered" evidence="17">
    <location>
        <begin position="1297"/>
        <end position="1329"/>
    </location>
</feature>
<accession>A0A6J8DDB9</accession>
<sequence>MDLYTAVTDGGGDFLDYGIEFSADNLTVQDINECESYLWNDCDVNADCMNYEGRYNCTCKTGYLDISVEKSRPGRLCGIIDNVNVDPITGVKLACNKQYYKLSDITTCTVTITRGSDASYNVDFGDGTISSYIDPEMLSFMSPWTFSHQYTNEGNITITVNASNGISNIQTSTDIIIQKVIAGFVLNRTQLDPVYSGYLLIDIISAEYIYSNLLLQINFGDGEISNQFIAKFQQISKYHYYDVGTYILKVNISNLVSYQIIEANFSVDEVVHDLTVTANSYAIKPNSDVILTIRTSNGSNLNFDIFVNEENYDTVYIRNEKRGITLFYHTISINKVGIYNVSVLASNNISSELFAMNDQLYFENEVQDLILSTDPVIANPPGDIKLTMDYNGIINPPSHVKCYVTFGNISTDIFYINQMDVGKSEQFNIKYDNDSFIGEVKIDMNCLNKISHMSLTTWTSLQQPISGISIYHTTPYIPSGNSIDFMFNIESGSKVKYNYSIGDGTVYSNNINLDSVSNFQINTTQTYFQKGKYKIIFHASNSVSQRYAEAYVWVLEAVTGLKITKYFYLSDHSSDVSFGYGDEENIYPTERDITFDASTVSGNYIKYVWDLGNNVVRETENPTLTYQFVNGGNFRIVVNASNQLSHITRSFNMSIYQTVLISTLSNNGPTNAFETITFTLQLSQPGTESCYKWDLGDQSPIVLYGEKNCEDIAKSLNHKYMYWQPSSSLIHTHMYRKNSTYQVILTGTNLISSKSISSMAIISGISCFYPAVHINGGGQDIDEPEVIQKSQRITLESSAEVNCKVSKTVSYLWNIYKISQGETYQDYIFENYKIDDSVELDNLNLVFIPRILPTGQYRINLNVSMTEIYGLSAEDFTYIEIIPTPLKVKISGGNARVVGYNQMLIMNAGEQSFDPDIDDPNNKTGMRFIWKCRQSTEVYGEKISQIDIPEWDIYVNMTRQDGCFGTGIGILPFHESKLKISTLYLEPNTENVFEVEVYKDARVGSFEQLVYVVEGDPPTLIINCHVNCKSKMNPSGEFTLAVTCAECTNYDKEEYKWSLYLKNETLGGFYPVKNLDGLTEAGTSSQAIKIKQGSLIGGQIYRFRIDGKVYGYAPSFTEYEFITNLPPYGGTCDIDPISGYALETEFEIRCRGWLNPGEEAILGRGLLYRFWSRPQGSFDTQLLYYGKDAFTPKSKFSLGPVDNDFFHDVVVRISNPIGEFVETYLKVKVKEPMEDDVSDLLTLTSGESNQLTTLLSFGKAQEAKQLVVAVASLINYSPVLIGVSRASLLQMITAPNTPPSTDGSTTNGWSNQTTTLLPGDTSIDPGSTIDPEEAERLRQEQAAEEKKLRTELRTSVIKTLSLETESPTLDSLQQTAMAFRVITHESTEISEESQGVAVDAIGKMANTFQLMVESERTEAQGQKYSTAEDMIATLGSIVIAATGEEIMNIFKQNIMESSGIDTESTIEQSTHAEPNNTSSSSTITAGQKKAKVKEIASKVLSVAETIYQSVIKNQATDEPPVILQSPLLTVLAQRSSISKINNSNVDAVGGSFKMPSSDSLLLNMENSTYVDVKVLSSQTNPYIWDTTAKYINSAIVTMDIYGDEGQLINVTNLQEDIVIDILVDSSALNTQTFSLDVDNSDSLYFHSFSVRSNDSVLSILIEPGEINRKLEVFVKFGDFPSVTDHDWNITIPHSVTETLGDSNFDLFEELSHRVFLSQEYVRQYGEGIYFIGLRGEVNITEEDVYEDYYEYSLEPEEPAFVNYTLSFVTSGCYYWSDIQDKWTTDNCSVSPLSNTNFTRCLCNHLTSFGVDFFVPPNEIDFKSVFNNLDQKLKDNWAVLATLCGFILMYIVGVIWTRYQDKKDIIKWGVSPLMDNIVQDNYCYQITVCTGMRRGAGTRSHVNFILAGDLKDTGVRQLEDEKQIKTLSRGSINHYIMSVPEWLGPLTYIRMWHDNTGKGRNQGWYLNKIIITDLQTRETFFFLCNKWFAVEEDDGMVDRLIPVAGSQDLTSFQNVFMTKTRKNFSDSHLWISIFSRPQRSSFTRTQRLSCILSLVFTTMVANAMFYQAEEKVANVESFRIGPLEFTLHGLYISVVCSFIVLPINILIDLIFRKSRPKETKITNAFMGNVKPVRTLSEIRLKPRHVKSDDMSIKEVSDFDIVPEEESVHKNCLDDERKKSVTPEASNKHLQTMKRKEKFKLPHWCVYIGWVLVFISAGVSSFFTFLYSMEWGKEKSLNWLSSMILSIFESVTVIQPTKIIVIAVLIAALLRKPDIEDETDFDEDSSNHPKPDEELIHSSPKREMRPSLHIEPPDPEEVAKAREIRLKEMKMHAALREIVFYFLFLTLMILVANHNRDTRSFNVKDAIVQMLTVEQNLTKIHKTEDIWKWIKLELLPNLYVSKNWNGDPLGSLGERIVSTLQSYRVGPIRIRQERVRPESCYIPLVIHSVLGVCSLDWSTDVGDELTYSKGWLALPTGVTYDNVPNYPWKYRGLMDNEGIPFKGSFGTYPGGGYVADLIGKYDRVKQTVEELEKYHWIDRYSRGIFVEFTLYNPNVNMFSNIFISFEQSTSGKMMPEFFLKTFRLFSYIGGYGLFVVACEILTVIFIVYYLVREIRQIRNQGRQYFKSFWNVLELSNLLLAIVSVAMYTMRHAITTLALRSVTKLRDRFYNFQRLAMWDEIFGYLVAFTIFVCIIKLLHMFRFNRKMSMLAGVIKNSANELAAFSVALTVFMLGYAIWGYMMFGPKLASYRTMLDSLETLLAFALGSYDYRSLEEVNRVFGPMFFFAFFFSVMFLLINIFVAILNESIAAIKKDVSKQSNEYELVSFVWNRFIAWTGINFDRILQNMKLKYFLSDEDIKELGESVDNIDDKLDDIFVRLDNLAAACTKTENSFGESSGLQPPVFSHLFPGSFKKPITFKQGNSLQHPVFKTEKWYAPDASKC</sequence>
<feature type="domain" description="PKD" evidence="20">
    <location>
        <begin position="115"/>
        <end position="184"/>
    </location>
</feature>
<dbReference type="FunFam" id="1.10.287.70:FF:000086">
    <property type="entry name" value="Polycystic kidney disease 2"/>
    <property type="match status" value="1"/>
</dbReference>
<keyword evidence="9 18" id="KW-1133">Transmembrane helix</keyword>
<feature type="disulfide bond" evidence="15">
    <location>
        <begin position="2438"/>
        <end position="2451"/>
    </location>
</feature>
<evidence type="ECO:0000256" key="7">
    <source>
        <dbReference type="ARBA" id="ARBA00022729"/>
    </source>
</evidence>
<dbReference type="InterPro" id="IPR001024">
    <property type="entry name" value="PLAT/LH2_dom"/>
</dbReference>
<evidence type="ECO:0000313" key="25">
    <source>
        <dbReference type="Proteomes" id="UP000507470"/>
    </source>
</evidence>
<dbReference type="Pfam" id="PF00801">
    <property type="entry name" value="PKD"/>
    <property type="match status" value="2"/>
</dbReference>
<dbReference type="SUPFAM" id="SSF49723">
    <property type="entry name" value="Lipase/lipooxygenase domain (PLAT/LH2 domain)"/>
    <property type="match status" value="1"/>
</dbReference>
<dbReference type="PRINTS" id="PR01433">
    <property type="entry name" value="POLYCYSTIN2"/>
</dbReference>
<dbReference type="SUPFAM" id="SSF57196">
    <property type="entry name" value="EGF/Laminin"/>
    <property type="match status" value="1"/>
</dbReference>
<feature type="transmembrane region" description="Helical" evidence="18">
    <location>
        <begin position="1836"/>
        <end position="1856"/>
    </location>
</feature>
<dbReference type="GO" id="GO:0005262">
    <property type="term" value="F:calcium channel activity"/>
    <property type="evidence" value="ECO:0007669"/>
    <property type="project" value="TreeGrafter"/>
</dbReference>
<evidence type="ECO:0000256" key="5">
    <source>
        <dbReference type="ARBA" id="ARBA00022536"/>
    </source>
</evidence>
<evidence type="ECO:0000256" key="12">
    <source>
        <dbReference type="ARBA" id="ARBA00023157"/>
    </source>
</evidence>
<dbReference type="InterPro" id="IPR036392">
    <property type="entry name" value="PLAT/LH2_dom_sf"/>
</dbReference>
<feature type="region of interest" description="Disordered" evidence="17">
    <location>
        <begin position="2277"/>
        <end position="2296"/>
    </location>
</feature>
<dbReference type="Pfam" id="PF07645">
    <property type="entry name" value="EGF_CA"/>
    <property type="match status" value="1"/>
</dbReference>
<comment type="caution">
    <text evidence="16">Lacks conserved residue(s) required for the propagation of feature annotation.</text>
</comment>
<dbReference type="SMART" id="SM00308">
    <property type="entry name" value="LH2"/>
    <property type="match status" value="1"/>
</dbReference>
<keyword evidence="12" id="KW-1015">Disulfide bond</keyword>
<keyword evidence="8" id="KW-0677">Repeat</keyword>
<proteinExistence type="inferred from homology"/>
<feature type="domain" description="PKD" evidence="20">
    <location>
        <begin position="490"/>
        <end position="561"/>
    </location>
</feature>
<keyword evidence="10" id="KW-0969">Cilium</keyword>
<keyword evidence="13" id="KW-0325">Glycoprotein</keyword>
<dbReference type="Gene3D" id="2.60.40.10">
    <property type="entry name" value="Immunoglobulins"/>
    <property type="match status" value="2"/>
</dbReference>
<evidence type="ECO:0000259" key="23">
    <source>
        <dbReference type="PROSITE" id="PS51111"/>
    </source>
</evidence>
<feature type="transmembrane region" description="Helical" evidence="18">
    <location>
        <begin position="2780"/>
        <end position="2801"/>
    </location>
</feature>
<dbReference type="PROSITE" id="PS50093">
    <property type="entry name" value="PKD"/>
    <property type="match status" value="4"/>
</dbReference>
<dbReference type="InterPro" id="IPR022409">
    <property type="entry name" value="PKD/Chitinase_dom"/>
</dbReference>
<dbReference type="OrthoDB" id="444119at2759"/>
<evidence type="ECO:0000256" key="13">
    <source>
        <dbReference type="ARBA" id="ARBA00023180"/>
    </source>
</evidence>
<dbReference type="SMART" id="SM00303">
    <property type="entry name" value="GPS"/>
    <property type="match status" value="1"/>
</dbReference>
<dbReference type="FunFam" id="2.10.25.10:FF:000038">
    <property type="entry name" value="Fibrillin 2"/>
    <property type="match status" value="1"/>
</dbReference>
<dbReference type="SMART" id="SM00179">
    <property type="entry name" value="EGF_CA"/>
    <property type="match status" value="1"/>
</dbReference>
<evidence type="ECO:0000259" key="20">
    <source>
        <dbReference type="PROSITE" id="PS50093"/>
    </source>
</evidence>